<evidence type="ECO:0000313" key="3">
    <source>
        <dbReference type="EMBL" id="GAA5483473.1"/>
    </source>
</evidence>
<dbReference type="RefSeq" id="WP_353567585.1">
    <property type="nucleotide sequence ID" value="NZ_BAABRI010000015.1"/>
</dbReference>
<organism evidence="3 4">
    <name type="scientific">Haloferula sargassicola</name>
    <dbReference type="NCBI Taxonomy" id="490096"/>
    <lineage>
        <taxon>Bacteria</taxon>
        <taxon>Pseudomonadati</taxon>
        <taxon>Verrucomicrobiota</taxon>
        <taxon>Verrucomicrobiia</taxon>
        <taxon>Verrucomicrobiales</taxon>
        <taxon>Verrucomicrobiaceae</taxon>
        <taxon>Haloferula</taxon>
    </lineage>
</organism>
<feature type="domain" description="Aerotolerance regulator N-terminal" evidence="2">
    <location>
        <begin position="1"/>
        <end position="78"/>
    </location>
</feature>
<gene>
    <name evidence="3" type="ORF">Hsar01_02706</name>
</gene>
<feature type="transmembrane region" description="Helical" evidence="1">
    <location>
        <begin position="6"/>
        <end position="24"/>
    </location>
</feature>
<keyword evidence="4" id="KW-1185">Reference proteome</keyword>
<keyword evidence="1" id="KW-0472">Membrane</keyword>
<keyword evidence="1" id="KW-0812">Transmembrane</keyword>
<dbReference type="EMBL" id="BAABRI010000015">
    <property type="protein sequence ID" value="GAA5483473.1"/>
    <property type="molecule type" value="Genomic_DNA"/>
</dbReference>
<dbReference type="Proteomes" id="UP001476282">
    <property type="component" value="Unassembled WGS sequence"/>
</dbReference>
<evidence type="ECO:0000313" key="4">
    <source>
        <dbReference type="Proteomes" id="UP001476282"/>
    </source>
</evidence>
<dbReference type="InterPro" id="IPR024163">
    <property type="entry name" value="Aerotolerance_reg_N"/>
</dbReference>
<reference evidence="3 4" key="1">
    <citation type="submission" date="2024-02" db="EMBL/GenBank/DDBJ databases">
        <title>Haloferula sargassicola NBRC 104335.</title>
        <authorList>
            <person name="Ichikawa N."/>
            <person name="Katano-Makiyama Y."/>
            <person name="Hidaka K."/>
        </authorList>
    </citation>
    <scope>NUCLEOTIDE SEQUENCE [LARGE SCALE GENOMIC DNA]</scope>
    <source>
        <strain evidence="3 4">NBRC 104335</strain>
    </source>
</reference>
<dbReference type="PANTHER" id="PTHR37464">
    <property type="entry name" value="BLL2463 PROTEIN"/>
    <property type="match status" value="1"/>
</dbReference>
<evidence type="ECO:0000259" key="2">
    <source>
        <dbReference type="Pfam" id="PF07584"/>
    </source>
</evidence>
<name>A0ABP9UPJ2_9BACT</name>
<accession>A0ABP9UPJ2</accession>
<dbReference type="Pfam" id="PF07584">
    <property type="entry name" value="BatA"/>
    <property type="match status" value="1"/>
</dbReference>
<dbReference type="PANTHER" id="PTHR37464:SF1">
    <property type="entry name" value="BLL2463 PROTEIN"/>
    <property type="match status" value="1"/>
</dbReference>
<comment type="caution">
    <text evidence="3">The sequence shown here is derived from an EMBL/GenBank/DDBJ whole genome shotgun (WGS) entry which is preliminary data.</text>
</comment>
<sequence>MTLANPAGLWALLGIPAVLAIHFLQRKARELPVSTLFLLAKTQRESASGRRVDRLMNSVPLWMQLLGVLLLAWILAEPRYQRPQSTQRVAVVLDSSASMGVFREALAKGLKEQLPSLRGAAATLELTLLDSTPGNDRLYHGTSVDEAIAALDSWTPAGGVLSPEPVLRIARSLVGREGAVVYATDTPVESLPYDASLLAIGSPQENVGFTGVRFSREQGADVWHALVRNHGTAPAQRTWQVVYPDGASSEPKPLDLEPGAVVSLQAALPGDRDRAVVRLSADAFTMDDVLPLVRPRPKTVRLFTATSPEFAELADRMVRSLEAIEPVDDLSQADLSITSYDPLDPALPDGNAIVFVNDDTRAGAYLKGGIVAEEHPLVADLNWQSLLVRETIQLDRQPSDNVLLWQDERPLIFVHETARENAPPGRQLCFNFDLRLSNAATQPAFIVCLHRFVESLRDQRVAPSSANLETGQAISLAASTDTPANLETTDLLAGETTTCPLSVSSRLRIEAPAQPGYLVVRQGETDLLTAGLHFADSREADLTACATAGDLSNSASQAVERHTTEDHWWRAWVLLLIAVVLVSWHFSKRGVRDAEPSLAPPSTAL</sequence>
<keyword evidence="1" id="KW-1133">Transmembrane helix</keyword>
<protein>
    <recommendedName>
        <fullName evidence="2">Aerotolerance regulator N-terminal domain-containing protein</fullName>
    </recommendedName>
</protein>
<evidence type="ECO:0000256" key="1">
    <source>
        <dbReference type="SAM" id="Phobius"/>
    </source>
</evidence>
<proteinExistence type="predicted"/>